<keyword evidence="4" id="KW-1185">Reference proteome</keyword>
<reference evidence="3 4" key="1">
    <citation type="submission" date="2023-08" db="EMBL/GenBank/DDBJ databases">
        <authorList>
            <person name="Palmer J.M."/>
        </authorList>
    </citation>
    <scope>NUCLEOTIDE SEQUENCE [LARGE SCALE GENOMIC DNA]</scope>
    <source>
        <strain evidence="3 4">TWF481</strain>
    </source>
</reference>
<dbReference type="Proteomes" id="UP001370758">
    <property type="component" value="Unassembled WGS sequence"/>
</dbReference>
<accession>A0AAV9W6Z7</accession>
<evidence type="ECO:0000313" key="4">
    <source>
        <dbReference type="Proteomes" id="UP001370758"/>
    </source>
</evidence>
<name>A0AAV9W6Z7_9PEZI</name>
<keyword evidence="2" id="KW-0732">Signal</keyword>
<comment type="caution">
    <text evidence="3">The sequence shown here is derived from an EMBL/GenBank/DDBJ whole genome shotgun (WGS) entry which is preliminary data.</text>
</comment>
<gene>
    <name evidence="3" type="ORF">TWF481_008386</name>
</gene>
<evidence type="ECO:0000256" key="1">
    <source>
        <dbReference type="SAM" id="MobiDB-lite"/>
    </source>
</evidence>
<organism evidence="3 4">
    <name type="scientific">Arthrobotrys musiformis</name>
    <dbReference type="NCBI Taxonomy" id="47236"/>
    <lineage>
        <taxon>Eukaryota</taxon>
        <taxon>Fungi</taxon>
        <taxon>Dikarya</taxon>
        <taxon>Ascomycota</taxon>
        <taxon>Pezizomycotina</taxon>
        <taxon>Orbiliomycetes</taxon>
        <taxon>Orbiliales</taxon>
        <taxon>Orbiliaceae</taxon>
        <taxon>Arthrobotrys</taxon>
    </lineage>
</organism>
<proteinExistence type="predicted"/>
<dbReference type="EMBL" id="JAVHJL010000005">
    <property type="protein sequence ID" value="KAK6503366.1"/>
    <property type="molecule type" value="Genomic_DNA"/>
</dbReference>
<feature type="region of interest" description="Disordered" evidence="1">
    <location>
        <begin position="38"/>
        <end position="60"/>
    </location>
</feature>
<feature type="signal peptide" evidence="2">
    <location>
        <begin position="1"/>
        <end position="28"/>
    </location>
</feature>
<feature type="region of interest" description="Disordered" evidence="1">
    <location>
        <begin position="80"/>
        <end position="106"/>
    </location>
</feature>
<sequence length="834" mass="88446">MVFSRLLSPTRSTLLLVAILSAAQQSVSAPTADIGTAVSSAPKPLPNPAPGNTQSFNKEAGVVPSALDFKDEIKRRELNLASGRPAISKGVTPDLPPKRLGKRQFQQMSVSAPAILSRPPDAPNTNAEEDAIGAAAEKIKQAADDAVNHMEQVANAAVRNAAEEQRDGIDNPNFHGSQDNSYVWPSAAASQPAWPTNVASTWDPLASARAVAAGAPGGQGFQVLDGTGNPIQDNALQPERYIEPVVVNQPDAPLQVLDGNGNPIRDNALQPEAVVGPEQYFDPTLFDEPSLQVLDGTGNPIQNNALQPEAVIDVTAPDQNVNLEAPVIIQPEAPIQVLDGNGNPIRDNALQPEQVVEPLVVNQPEQIQILDGNGNPIRDNALQPEAVIGGPEQYFDPTLFDEPFQVLDGMGNPISGNALQPEATTPGYFTPDENQILNDVGQTSPGQTLQNADPSVIPAIVSSPDLWRQVLDDPNIQQFLRDNTPEGLQPLLDPSTKNQLEQDPNVANSLVPSLNNPTPDKVAPFLNLLDTLPLDDKLNLVNEGPDIARIAQTDPTELASVVDTIDNLRSPDSFPDIGGFRNNFFPPPSVHTDSSSMLFTPNGFEMSPVGPFGQPRLLPQLDGINQNFDGSINQQPSGPNEDIFGGTSGAIPTNVFLPNGGTISFNCVPIYIDANGEQHAASDIPSQILSAFNVGDMPMPITTQSSFTDQTTDPNTPLTPFLSEVVSQNPDILSASQIDEDTVLVNTKGGDDAEKVFSKLGNGWGMEAEDTDGQNGLDTITLENGGTKFQISQPQGFATADVLEAKTPGDILSKIGDGASIELETANFSPVPPT</sequence>
<feature type="chain" id="PRO_5043418184" evidence="2">
    <location>
        <begin position="29"/>
        <end position="834"/>
    </location>
</feature>
<evidence type="ECO:0000313" key="3">
    <source>
        <dbReference type="EMBL" id="KAK6503366.1"/>
    </source>
</evidence>
<evidence type="ECO:0000256" key="2">
    <source>
        <dbReference type="SAM" id="SignalP"/>
    </source>
</evidence>
<protein>
    <submittedName>
        <fullName evidence="3">Uncharacterized protein</fullName>
    </submittedName>
</protein>
<dbReference type="AlphaFoldDB" id="A0AAV9W6Z7"/>